<keyword evidence="6" id="KW-1185">Reference proteome</keyword>
<dbReference type="InterPro" id="IPR045871">
    <property type="entry name" value="AHP1-5/YPD1"/>
</dbReference>
<organism evidence="5 6">
    <name type="scientific">Dunaliella salina</name>
    <name type="common">Green alga</name>
    <name type="synonym">Protococcus salinus</name>
    <dbReference type="NCBI Taxonomy" id="3046"/>
    <lineage>
        <taxon>Eukaryota</taxon>
        <taxon>Viridiplantae</taxon>
        <taxon>Chlorophyta</taxon>
        <taxon>core chlorophytes</taxon>
        <taxon>Chlorophyceae</taxon>
        <taxon>CS clade</taxon>
        <taxon>Chlamydomonadales</taxon>
        <taxon>Dunaliellaceae</taxon>
        <taxon>Dunaliella</taxon>
    </lineage>
</organism>
<evidence type="ECO:0000256" key="2">
    <source>
        <dbReference type="PROSITE-ProRule" id="PRU00110"/>
    </source>
</evidence>
<name>A0ABQ7GG57_DUNSA</name>
<dbReference type="GO" id="GO:0016301">
    <property type="term" value="F:kinase activity"/>
    <property type="evidence" value="ECO:0007669"/>
    <property type="project" value="UniProtKB-KW"/>
</dbReference>
<dbReference type="CDD" id="cd00088">
    <property type="entry name" value="HPT"/>
    <property type="match status" value="1"/>
</dbReference>
<comment type="subcellular location">
    <subcellularLocation>
        <location evidence="3">Cytoplasm</location>
        <location evidence="3">Cytosol</location>
    </subcellularLocation>
    <subcellularLocation>
        <location evidence="3">Nucleus</location>
    </subcellularLocation>
</comment>
<proteinExistence type="predicted"/>
<keyword evidence="1 3" id="KW-0932">Cytokinin signaling pathway</keyword>
<dbReference type="Proteomes" id="UP000815325">
    <property type="component" value="Unassembled WGS sequence"/>
</dbReference>
<dbReference type="InterPro" id="IPR036641">
    <property type="entry name" value="HPT_dom_sf"/>
</dbReference>
<feature type="modified residue" description="Phosphohistidine" evidence="2">
    <location>
        <position position="68"/>
    </location>
</feature>
<gene>
    <name evidence="5" type="ORF">DUNSADRAFT_10037</name>
</gene>
<dbReference type="PANTHER" id="PTHR28242">
    <property type="entry name" value="PHOSPHORELAY INTERMEDIATE PROTEIN YPD1"/>
    <property type="match status" value="1"/>
</dbReference>
<comment type="caution">
    <text evidence="5">The sequence shown here is derived from an EMBL/GenBank/DDBJ whole genome shotgun (WGS) entry which is preliminary data.</text>
</comment>
<dbReference type="InterPro" id="IPR008207">
    <property type="entry name" value="Sig_transdc_His_kin_Hpt_dom"/>
</dbReference>
<evidence type="ECO:0000256" key="1">
    <source>
        <dbReference type="ARBA" id="ARBA00022864"/>
    </source>
</evidence>
<evidence type="ECO:0000313" key="6">
    <source>
        <dbReference type="Proteomes" id="UP000815325"/>
    </source>
</evidence>
<comment type="function">
    <text evidence="3">Functions as a two-component phosphorelay mediators between cytokinin sensor histidine kinases and response regulators (B-type ARRs). Plays an important role in propagating cytokinin signal transduction.</text>
</comment>
<reference evidence="5" key="1">
    <citation type="submission" date="2017-08" db="EMBL/GenBank/DDBJ databases">
        <authorList>
            <person name="Polle J.E."/>
            <person name="Barry K."/>
            <person name="Cushman J."/>
            <person name="Schmutz J."/>
            <person name="Tran D."/>
            <person name="Hathwaick L.T."/>
            <person name="Yim W.C."/>
            <person name="Jenkins J."/>
            <person name="Mckie-Krisberg Z.M."/>
            <person name="Prochnik S."/>
            <person name="Lindquist E."/>
            <person name="Dockter R.B."/>
            <person name="Adam C."/>
            <person name="Molina H."/>
            <person name="Bunkerborg J."/>
            <person name="Jin E."/>
            <person name="Buchheim M."/>
            <person name="Magnuson J."/>
        </authorList>
    </citation>
    <scope>NUCLEOTIDE SEQUENCE</scope>
    <source>
        <strain evidence="5">CCAP 19/18</strain>
    </source>
</reference>
<evidence type="ECO:0000256" key="3">
    <source>
        <dbReference type="RuleBase" id="RU369004"/>
    </source>
</evidence>
<dbReference type="PROSITE" id="PS50894">
    <property type="entry name" value="HPT"/>
    <property type="match status" value="1"/>
</dbReference>
<dbReference type="SUPFAM" id="SSF47226">
    <property type="entry name" value="Histidine-containing phosphotransfer domain, HPT domain"/>
    <property type="match status" value="1"/>
</dbReference>
<keyword evidence="5" id="KW-0808">Transferase</keyword>
<dbReference type="Pfam" id="PF01627">
    <property type="entry name" value="Hpt"/>
    <property type="match status" value="1"/>
</dbReference>
<evidence type="ECO:0000313" key="5">
    <source>
        <dbReference type="EMBL" id="KAF5833585.1"/>
    </source>
</evidence>
<sequence length="132" mass="14858">MEAQVQQLISEGVLDAQFNELMQLQDESNFLLEVIQLYFEDSATKIESIHRMLQAPEPDFQELDQLVHQFKGSSASMGAKAITELCVQLRANCQQRNKQGCEACMAHMGYAYEVLKAKLQALMADEAARTQS</sequence>
<keyword evidence="2" id="KW-0597">Phosphoprotein</keyword>
<dbReference type="PANTHER" id="PTHR28242:SF52">
    <property type="entry name" value="PHOSPHORELAY INTERMEDIATE PROTEIN YPD1"/>
    <property type="match status" value="1"/>
</dbReference>
<keyword evidence="5" id="KW-0418">Kinase</keyword>
<evidence type="ECO:0000259" key="4">
    <source>
        <dbReference type="PROSITE" id="PS50894"/>
    </source>
</evidence>
<dbReference type="EMBL" id="MU069802">
    <property type="protein sequence ID" value="KAF5833585.1"/>
    <property type="molecule type" value="Genomic_DNA"/>
</dbReference>
<keyword evidence="3" id="KW-0902">Two-component regulatory system</keyword>
<protein>
    <recommendedName>
        <fullName evidence="3">Histidine-containing phosphotransfer protein</fullName>
    </recommendedName>
</protein>
<dbReference type="Gene3D" id="1.20.120.160">
    <property type="entry name" value="HPT domain"/>
    <property type="match status" value="1"/>
</dbReference>
<comment type="domain">
    <text evidence="3">Histidine-containing phosphotransfer domain (HPt) contains an active histidine that mediates the phosphotransfer.</text>
</comment>
<feature type="domain" description="HPt" evidence="4">
    <location>
        <begin position="27"/>
        <end position="122"/>
    </location>
</feature>
<accession>A0ABQ7GG57</accession>